<dbReference type="OrthoDB" id="9796171at2"/>
<dbReference type="AlphaFoldDB" id="A0A1M6PTX6"/>
<name>A0A1M6PTX6_9CLOT</name>
<dbReference type="GO" id="GO:0016747">
    <property type="term" value="F:acyltransferase activity, transferring groups other than amino-acyl groups"/>
    <property type="evidence" value="ECO:0007669"/>
    <property type="project" value="InterPro"/>
</dbReference>
<dbReference type="Proteomes" id="UP000183952">
    <property type="component" value="Unassembled WGS sequence"/>
</dbReference>
<dbReference type="InterPro" id="IPR016181">
    <property type="entry name" value="Acyl_CoA_acyltransferase"/>
</dbReference>
<reference evidence="2 3" key="1">
    <citation type="submission" date="2016-11" db="EMBL/GenBank/DDBJ databases">
        <authorList>
            <person name="Jaros S."/>
            <person name="Januszkiewicz K."/>
            <person name="Wedrychowicz H."/>
        </authorList>
    </citation>
    <scope>NUCLEOTIDE SEQUENCE [LARGE SCALE GENOMIC DNA]</scope>
    <source>
        <strain evidence="2 3">DSM 3090</strain>
    </source>
</reference>
<gene>
    <name evidence="2" type="ORF">SAMN02745248_01802</name>
</gene>
<dbReference type="CDD" id="cd04301">
    <property type="entry name" value="NAT_SF"/>
    <property type="match status" value="1"/>
</dbReference>
<dbReference type="EMBL" id="FRAD01000014">
    <property type="protein sequence ID" value="SHK11368.1"/>
    <property type="molecule type" value="Genomic_DNA"/>
</dbReference>
<evidence type="ECO:0000313" key="3">
    <source>
        <dbReference type="Proteomes" id="UP000183952"/>
    </source>
</evidence>
<evidence type="ECO:0000259" key="1">
    <source>
        <dbReference type="PROSITE" id="PS51186"/>
    </source>
</evidence>
<sequence length="149" mass="17714">MDWRIDKLSNLEKHDIDRIFEIRTKVFVEEQKCSSPDRDNKDDDAYHLFLMNYVSGEIIAYLRILERGVAYGEVSIGRLLVNPSYRRRGYAREAIHKAFDFIMYNLGESSIRISAQEHLVEFYESEGFRKTSSVYIEENIPHIEMLRER</sequence>
<proteinExistence type="predicted"/>
<dbReference type="PROSITE" id="PS51186">
    <property type="entry name" value="GNAT"/>
    <property type="match status" value="1"/>
</dbReference>
<protein>
    <submittedName>
        <fullName evidence="2">ElaA protein</fullName>
    </submittedName>
</protein>
<dbReference type="InterPro" id="IPR000182">
    <property type="entry name" value="GNAT_dom"/>
</dbReference>
<dbReference type="Pfam" id="PF13673">
    <property type="entry name" value="Acetyltransf_10"/>
    <property type="match status" value="1"/>
</dbReference>
<organism evidence="2 3">
    <name type="scientific">Hathewaya proteolytica DSM 3090</name>
    <dbReference type="NCBI Taxonomy" id="1121331"/>
    <lineage>
        <taxon>Bacteria</taxon>
        <taxon>Bacillati</taxon>
        <taxon>Bacillota</taxon>
        <taxon>Clostridia</taxon>
        <taxon>Eubacteriales</taxon>
        <taxon>Clostridiaceae</taxon>
        <taxon>Hathewaya</taxon>
    </lineage>
</organism>
<dbReference type="SUPFAM" id="SSF55729">
    <property type="entry name" value="Acyl-CoA N-acyltransferases (Nat)"/>
    <property type="match status" value="1"/>
</dbReference>
<dbReference type="STRING" id="1121331.SAMN02745248_01802"/>
<dbReference type="RefSeq" id="WP_072903760.1">
    <property type="nucleotide sequence ID" value="NZ_FRAD01000014.1"/>
</dbReference>
<feature type="domain" description="N-acetyltransferase" evidence="1">
    <location>
        <begin position="6"/>
        <end position="149"/>
    </location>
</feature>
<evidence type="ECO:0000313" key="2">
    <source>
        <dbReference type="EMBL" id="SHK11368.1"/>
    </source>
</evidence>
<accession>A0A1M6PTX6</accession>
<keyword evidence="3" id="KW-1185">Reference proteome</keyword>
<dbReference type="Gene3D" id="3.40.630.30">
    <property type="match status" value="1"/>
</dbReference>